<evidence type="ECO:0000313" key="3">
    <source>
        <dbReference type="EMBL" id="GAA4789427.1"/>
    </source>
</evidence>
<dbReference type="EMBL" id="BAABJV010000014">
    <property type="protein sequence ID" value="GAA4789427.1"/>
    <property type="molecule type" value="Genomic_DNA"/>
</dbReference>
<feature type="compositionally biased region" description="Low complexity" evidence="1">
    <location>
        <begin position="37"/>
        <end position="53"/>
    </location>
</feature>
<feature type="chain" id="PRO_5045117511" description="Secreted protein" evidence="2">
    <location>
        <begin position="34"/>
        <end position="140"/>
    </location>
</feature>
<comment type="caution">
    <text evidence="3">The sequence shown here is derived from an EMBL/GenBank/DDBJ whole genome shotgun (WGS) entry which is preliminary data.</text>
</comment>
<dbReference type="RefSeq" id="WP_345615344.1">
    <property type="nucleotide sequence ID" value="NZ_BAABJV010000014.1"/>
</dbReference>
<organism evidence="3 4">
    <name type="scientific">Streptomyces sanyensis</name>
    <dbReference type="NCBI Taxonomy" id="568869"/>
    <lineage>
        <taxon>Bacteria</taxon>
        <taxon>Bacillati</taxon>
        <taxon>Actinomycetota</taxon>
        <taxon>Actinomycetes</taxon>
        <taxon>Kitasatosporales</taxon>
        <taxon>Streptomycetaceae</taxon>
        <taxon>Streptomyces</taxon>
    </lineage>
</organism>
<sequence length="140" mass="14237">MDRRRPPTAPALLTTLLLGLASAVTAVCGPVHAAWAATARPASAASPAPAAWPVRGTTARTEELHAPAHTAPDAAVRHGAGSEQPVRHPAAPPALAPGRAAAPALPGGTDRARPAQDRAPPRDTLGARHGRAPPSTRHHR</sequence>
<gene>
    <name evidence="3" type="ORF">GCM10023329_46040</name>
</gene>
<evidence type="ECO:0000256" key="1">
    <source>
        <dbReference type="SAM" id="MobiDB-lite"/>
    </source>
</evidence>
<keyword evidence="2" id="KW-0732">Signal</keyword>
<name>A0ABP9B2G3_9ACTN</name>
<evidence type="ECO:0000256" key="2">
    <source>
        <dbReference type="SAM" id="SignalP"/>
    </source>
</evidence>
<dbReference type="Proteomes" id="UP001501147">
    <property type="component" value="Unassembled WGS sequence"/>
</dbReference>
<evidence type="ECO:0008006" key="5">
    <source>
        <dbReference type="Google" id="ProtNLM"/>
    </source>
</evidence>
<proteinExistence type="predicted"/>
<feature type="compositionally biased region" description="Low complexity" evidence="1">
    <location>
        <begin position="96"/>
        <end position="108"/>
    </location>
</feature>
<feature type="signal peptide" evidence="2">
    <location>
        <begin position="1"/>
        <end position="33"/>
    </location>
</feature>
<evidence type="ECO:0000313" key="4">
    <source>
        <dbReference type="Proteomes" id="UP001501147"/>
    </source>
</evidence>
<accession>A0ABP9B2G3</accession>
<reference evidence="4" key="1">
    <citation type="journal article" date="2019" name="Int. J. Syst. Evol. Microbiol.">
        <title>The Global Catalogue of Microorganisms (GCM) 10K type strain sequencing project: providing services to taxonomists for standard genome sequencing and annotation.</title>
        <authorList>
            <consortium name="The Broad Institute Genomics Platform"/>
            <consortium name="The Broad Institute Genome Sequencing Center for Infectious Disease"/>
            <person name="Wu L."/>
            <person name="Ma J."/>
        </authorList>
    </citation>
    <scope>NUCLEOTIDE SEQUENCE [LARGE SCALE GENOMIC DNA]</scope>
    <source>
        <strain evidence="4">JCM 18324</strain>
    </source>
</reference>
<keyword evidence="4" id="KW-1185">Reference proteome</keyword>
<feature type="compositionally biased region" description="Basic residues" evidence="1">
    <location>
        <begin position="128"/>
        <end position="140"/>
    </location>
</feature>
<feature type="compositionally biased region" description="Basic and acidic residues" evidence="1">
    <location>
        <begin position="110"/>
        <end position="121"/>
    </location>
</feature>
<feature type="region of interest" description="Disordered" evidence="1">
    <location>
        <begin position="37"/>
        <end position="140"/>
    </location>
</feature>
<protein>
    <recommendedName>
        <fullName evidence="5">Secreted protein</fullName>
    </recommendedName>
</protein>